<keyword evidence="7" id="KW-1185">Reference proteome</keyword>
<dbReference type="Proteomes" id="UP000283530">
    <property type="component" value="Unassembled WGS sequence"/>
</dbReference>
<dbReference type="GO" id="GO:0005737">
    <property type="term" value="C:cytoplasm"/>
    <property type="evidence" value="ECO:0007669"/>
    <property type="project" value="UniProtKB-SubCell"/>
</dbReference>
<accession>A0A3S4PYC5</accession>
<dbReference type="Pfam" id="PF00462">
    <property type="entry name" value="Glutaredoxin"/>
    <property type="match status" value="1"/>
</dbReference>
<evidence type="ECO:0000259" key="5">
    <source>
        <dbReference type="Pfam" id="PF00462"/>
    </source>
</evidence>
<gene>
    <name evidence="6" type="ORF">CKAN_02578900</name>
</gene>
<dbReference type="InterPro" id="IPR002109">
    <property type="entry name" value="Glutaredoxin"/>
</dbReference>
<reference evidence="6 7" key="1">
    <citation type="journal article" date="2019" name="Nat. Plants">
        <title>Stout camphor tree genome fills gaps in understanding of flowering plant genome evolution.</title>
        <authorList>
            <person name="Chaw S.M."/>
            <person name="Liu Y.C."/>
            <person name="Wu Y.W."/>
            <person name="Wang H.Y."/>
            <person name="Lin C.I."/>
            <person name="Wu C.S."/>
            <person name="Ke H.M."/>
            <person name="Chang L.Y."/>
            <person name="Hsu C.Y."/>
            <person name="Yang H.T."/>
            <person name="Sudianto E."/>
            <person name="Hsu M.H."/>
            <person name="Wu K.P."/>
            <person name="Wang L.N."/>
            <person name="Leebens-Mack J.H."/>
            <person name="Tsai I.J."/>
        </authorList>
    </citation>
    <scope>NUCLEOTIDE SEQUENCE [LARGE SCALE GENOMIC DNA]</scope>
    <source>
        <strain evidence="7">cv. Chaw 1501</strain>
        <tissue evidence="6">Young leaves</tissue>
    </source>
</reference>
<feature type="domain" description="Glutaredoxin" evidence="5">
    <location>
        <begin position="49"/>
        <end position="110"/>
    </location>
</feature>
<proteinExistence type="inferred from homology"/>
<dbReference type="InterPro" id="IPR036249">
    <property type="entry name" value="Thioredoxin-like_sf"/>
</dbReference>
<evidence type="ECO:0000256" key="4">
    <source>
        <dbReference type="ARBA" id="ARBA00023284"/>
    </source>
</evidence>
<evidence type="ECO:0000256" key="1">
    <source>
        <dbReference type="ARBA" id="ARBA00004496"/>
    </source>
</evidence>
<dbReference type="NCBIfam" id="TIGR02189">
    <property type="entry name" value="GlrX-like_plant"/>
    <property type="match status" value="1"/>
</dbReference>
<keyword evidence="4" id="KW-0676">Redox-active center</keyword>
<dbReference type="EMBL" id="QPKB01000012">
    <property type="protein sequence ID" value="RWR96406.1"/>
    <property type="molecule type" value="Genomic_DNA"/>
</dbReference>
<comment type="caution">
    <text evidence="6">The sequence shown here is derived from an EMBL/GenBank/DDBJ whole genome shotgun (WGS) entry which is preliminary data.</text>
</comment>
<evidence type="ECO:0000256" key="2">
    <source>
        <dbReference type="ARBA" id="ARBA00007568"/>
    </source>
</evidence>
<name>A0A3S4PYC5_9MAGN</name>
<dbReference type="Gene3D" id="3.40.30.10">
    <property type="entry name" value="Glutaredoxin"/>
    <property type="match status" value="1"/>
</dbReference>
<evidence type="ECO:0000256" key="3">
    <source>
        <dbReference type="ARBA" id="ARBA00022490"/>
    </source>
</evidence>
<keyword evidence="3" id="KW-0963">Cytoplasm</keyword>
<dbReference type="AlphaFoldDB" id="A0A3S4PYC5"/>
<evidence type="ECO:0000313" key="6">
    <source>
        <dbReference type="EMBL" id="RWR96406.1"/>
    </source>
</evidence>
<dbReference type="OrthoDB" id="418495at2759"/>
<organism evidence="6 7">
    <name type="scientific">Cinnamomum micranthum f. kanehirae</name>
    <dbReference type="NCBI Taxonomy" id="337451"/>
    <lineage>
        <taxon>Eukaryota</taxon>
        <taxon>Viridiplantae</taxon>
        <taxon>Streptophyta</taxon>
        <taxon>Embryophyta</taxon>
        <taxon>Tracheophyta</taxon>
        <taxon>Spermatophyta</taxon>
        <taxon>Magnoliopsida</taxon>
        <taxon>Magnoliidae</taxon>
        <taxon>Laurales</taxon>
        <taxon>Lauraceae</taxon>
        <taxon>Cinnamomum</taxon>
    </lineage>
</organism>
<dbReference type="STRING" id="337451.A0A3S4PYC5"/>
<comment type="subcellular location">
    <subcellularLocation>
        <location evidence="1">Cytoplasm</location>
    </subcellularLocation>
</comment>
<comment type="similarity">
    <text evidence="2">Belongs to the glutaredoxin family. CC-type subfamily.</text>
</comment>
<protein>
    <submittedName>
        <fullName evidence="6">Glutaredoxin-C9-like protein</fullName>
    </submittedName>
</protein>
<dbReference type="PANTHER" id="PTHR10168">
    <property type="entry name" value="GLUTAREDOXIN"/>
    <property type="match status" value="1"/>
</dbReference>
<dbReference type="InterPro" id="IPR011905">
    <property type="entry name" value="GlrX-like_pln_2"/>
</dbReference>
<evidence type="ECO:0000313" key="7">
    <source>
        <dbReference type="Proteomes" id="UP000283530"/>
    </source>
</evidence>
<dbReference type="PROSITE" id="PS51354">
    <property type="entry name" value="GLUTAREDOXIN_2"/>
    <property type="match status" value="1"/>
</dbReference>
<dbReference type="SUPFAM" id="SSF52833">
    <property type="entry name" value="Thioredoxin-like"/>
    <property type="match status" value="1"/>
</dbReference>
<sequence length="137" mass="14803">MQQAIPYKTWSPIMSNGQINGVSVIDRPTDSGDASERLRSLVSETAVLVLGQRGCFMCHVVNRLLLGHGVKPVVYEVEDGEEESGLKEIVGLGHDQRLQFPAVFIGGRLVGGLDQLMAVHISGDLVPILKEAGALWL</sequence>